<dbReference type="GO" id="GO:0005654">
    <property type="term" value="C:nucleoplasm"/>
    <property type="evidence" value="ECO:0007669"/>
    <property type="project" value="TreeGrafter"/>
</dbReference>
<dbReference type="Pfam" id="PF00076">
    <property type="entry name" value="RRM_1"/>
    <property type="match status" value="1"/>
</dbReference>
<comment type="caution">
    <text evidence="4">The sequence shown here is derived from an EMBL/GenBank/DDBJ whole genome shotgun (WGS) entry which is preliminary data.</text>
</comment>
<evidence type="ECO:0000313" key="5">
    <source>
        <dbReference type="Proteomes" id="UP000288859"/>
    </source>
</evidence>
<dbReference type="InterPro" id="IPR035979">
    <property type="entry name" value="RBD_domain_sf"/>
</dbReference>
<evidence type="ECO:0000313" key="4">
    <source>
        <dbReference type="EMBL" id="RVX74425.1"/>
    </source>
</evidence>
<dbReference type="VEuPathDB" id="FungiDB:PV10_07355"/>
<dbReference type="GO" id="GO:0061574">
    <property type="term" value="C:ASAP complex"/>
    <property type="evidence" value="ECO:0007669"/>
    <property type="project" value="TreeGrafter"/>
</dbReference>
<dbReference type="InterPro" id="IPR000504">
    <property type="entry name" value="RRM_dom"/>
</dbReference>
<dbReference type="EMBL" id="NAJM01000004">
    <property type="protein sequence ID" value="RVX74425.1"/>
    <property type="molecule type" value="Genomic_DNA"/>
</dbReference>
<reference evidence="4 5" key="1">
    <citation type="submission" date="2017-03" db="EMBL/GenBank/DDBJ databases">
        <title>Genomes of endolithic fungi from Antarctica.</title>
        <authorList>
            <person name="Coleine C."/>
            <person name="Masonjones S."/>
            <person name="Stajich J.E."/>
        </authorList>
    </citation>
    <scope>NUCLEOTIDE SEQUENCE [LARGE SCALE GENOMIC DNA]</scope>
    <source>
        <strain evidence="4 5">CCFEE 6314</strain>
    </source>
</reference>
<dbReference type="PANTHER" id="PTHR15481:SF0">
    <property type="entry name" value="LD23870P-RELATED"/>
    <property type="match status" value="1"/>
</dbReference>
<protein>
    <recommendedName>
        <fullName evidence="3">RRM domain-containing protein</fullName>
    </recommendedName>
</protein>
<dbReference type="PANTHER" id="PTHR15481">
    <property type="entry name" value="RIBONUCLEIC ACID BINDING PROTEIN S1"/>
    <property type="match status" value="1"/>
</dbReference>
<organism evidence="4 5">
    <name type="scientific">Exophiala mesophila</name>
    <name type="common">Black yeast-like fungus</name>
    <dbReference type="NCBI Taxonomy" id="212818"/>
    <lineage>
        <taxon>Eukaryota</taxon>
        <taxon>Fungi</taxon>
        <taxon>Dikarya</taxon>
        <taxon>Ascomycota</taxon>
        <taxon>Pezizomycotina</taxon>
        <taxon>Eurotiomycetes</taxon>
        <taxon>Chaetothyriomycetidae</taxon>
        <taxon>Chaetothyriales</taxon>
        <taxon>Herpotrichiellaceae</taxon>
        <taxon>Exophiala</taxon>
    </lineage>
</organism>
<gene>
    <name evidence="4" type="ORF">B0A52_01551</name>
</gene>
<dbReference type="SUPFAM" id="SSF54928">
    <property type="entry name" value="RNA-binding domain, RBD"/>
    <property type="match status" value="1"/>
</dbReference>
<keyword evidence="1 2" id="KW-0694">RNA-binding</keyword>
<evidence type="ECO:0000256" key="1">
    <source>
        <dbReference type="ARBA" id="ARBA00022884"/>
    </source>
</evidence>
<dbReference type="GO" id="GO:0005737">
    <property type="term" value="C:cytoplasm"/>
    <property type="evidence" value="ECO:0007669"/>
    <property type="project" value="TreeGrafter"/>
</dbReference>
<evidence type="ECO:0000259" key="3">
    <source>
        <dbReference type="PROSITE" id="PS50102"/>
    </source>
</evidence>
<accession>A0A438NFD8</accession>
<dbReference type="GO" id="GO:0000398">
    <property type="term" value="P:mRNA splicing, via spliceosome"/>
    <property type="evidence" value="ECO:0007669"/>
    <property type="project" value="TreeGrafter"/>
</dbReference>
<dbReference type="Gene3D" id="3.30.70.330">
    <property type="match status" value="1"/>
</dbReference>
<dbReference type="Proteomes" id="UP000288859">
    <property type="component" value="Unassembled WGS sequence"/>
</dbReference>
<dbReference type="InterPro" id="IPR012677">
    <property type="entry name" value="Nucleotide-bd_a/b_plait_sf"/>
</dbReference>
<name>A0A438NFD8_EXOME</name>
<dbReference type="AlphaFoldDB" id="A0A438NFD8"/>
<evidence type="ECO:0000256" key="2">
    <source>
        <dbReference type="PROSITE-ProRule" id="PRU00176"/>
    </source>
</evidence>
<sequence length="231" mass="25249">MVTAKVAGRVEAPAEAEVQVEAIDVHTEIAIVVEKLTKNVTEAHLREIFGTYGHIESVDLPMNKQFMTNRGTAYIIFDHPSGSESAITHMHEAQLDGAVIAPDILDQGHRQVDLDHQEDQHLAAIEVHPQEEEDLGVADALPMTMDMAHAHTLDLYHQDLDGDPVRVLDHLLAVHLDDVEVHQVGVRRDEEDEVPVTVPGAALVAVDREAEAEVVHAAETDRAAGVLQKPA</sequence>
<feature type="domain" description="RRM" evidence="3">
    <location>
        <begin position="29"/>
        <end position="119"/>
    </location>
</feature>
<dbReference type="SMART" id="SM00360">
    <property type="entry name" value="RRM"/>
    <property type="match status" value="1"/>
</dbReference>
<dbReference type="PROSITE" id="PS50102">
    <property type="entry name" value="RRM"/>
    <property type="match status" value="1"/>
</dbReference>
<proteinExistence type="predicted"/>
<dbReference type="GO" id="GO:0003723">
    <property type="term" value="F:RNA binding"/>
    <property type="evidence" value="ECO:0007669"/>
    <property type="project" value="UniProtKB-UniRule"/>
</dbReference>
<dbReference type="OrthoDB" id="252020at2759"/>